<gene>
    <name evidence="2" type="ORF">S03H2_64466</name>
</gene>
<proteinExistence type="predicted"/>
<dbReference type="EMBL" id="BARU01041879">
    <property type="protein sequence ID" value="GAH78835.1"/>
    <property type="molecule type" value="Genomic_DNA"/>
</dbReference>
<evidence type="ECO:0000256" key="1">
    <source>
        <dbReference type="SAM" id="Phobius"/>
    </source>
</evidence>
<evidence type="ECO:0000313" key="2">
    <source>
        <dbReference type="EMBL" id="GAH78835.1"/>
    </source>
</evidence>
<keyword evidence="1" id="KW-0472">Membrane</keyword>
<accession>X1JBE0</accession>
<dbReference type="AlphaFoldDB" id="X1JBE0"/>
<sequence>MIIGKDGIIKEVREQLVGEDKIITEWTDKFNMSEKRGKAKWWKGLKTGGIIGGILGFFGGFVLGK</sequence>
<keyword evidence="1" id="KW-0812">Transmembrane</keyword>
<keyword evidence="1" id="KW-1133">Transmembrane helix</keyword>
<protein>
    <submittedName>
        <fullName evidence="2">Uncharacterized protein</fullName>
    </submittedName>
</protein>
<organism evidence="2">
    <name type="scientific">marine sediment metagenome</name>
    <dbReference type="NCBI Taxonomy" id="412755"/>
    <lineage>
        <taxon>unclassified sequences</taxon>
        <taxon>metagenomes</taxon>
        <taxon>ecological metagenomes</taxon>
    </lineage>
</organism>
<name>X1JBE0_9ZZZZ</name>
<comment type="caution">
    <text evidence="2">The sequence shown here is derived from an EMBL/GenBank/DDBJ whole genome shotgun (WGS) entry which is preliminary data.</text>
</comment>
<feature type="transmembrane region" description="Helical" evidence="1">
    <location>
        <begin position="45"/>
        <end position="64"/>
    </location>
</feature>
<reference evidence="2" key="1">
    <citation type="journal article" date="2014" name="Front. Microbiol.">
        <title>High frequency of phylogenetically diverse reductive dehalogenase-homologous genes in deep subseafloor sedimentary metagenomes.</title>
        <authorList>
            <person name="Kawai M."/>
            <person name="Futagami T."/>
            <person name="Toyoda A."/>
            <person name="Takaki Y."/>
            <person name="Nishi S."/>
            <person name="Hori S."/>
            <person name="Arai W."/>
            <person name="Tsubouchi T."/>
            <person name="Morono Y."/>
            <person name="Uchiyama I."/>
            <person name="Ito T."/>
            <person name="Fujiyama A."/>
            <person name="Inagaki F."/>
            <person name="Takami H."/>
        </authorList>
    </citation>
    <scope>NUCLEOTIDE SEQUENCE</scope>
    <source>
        <strain evidence="2">Expedition CK06-06</strain>
    </source>
</reference>